<feature type="chain" id="PRO_5046483457" description="Secreted protein" evidence="1">
    <location>
        <begin position="25"/>
        <end position="134"/>
    </location>
</feature>
<dbReference type="Proteomes" id="UP000231857">
    <property type="component" value="Unassembled WGS sequence"/>
</dbReference>
<name>A0ABX4PNT1_9LEPT</name>
<keyword evidence="3" id="KW-1185">Reference proteome</keyword>
<evidence type="ECO:0008006" key="4">
    <source>
        <dbReference type="Google" id="ProtNLM"/>
    </source>
</evidence>
<comment type="caution">
    <text evidence="2">The sequence shown here is derived from an EMBL/GenBank/DDBJ whole genome shotgun (WGS) entry which is preliminary data.</text>
</comment>
<evidence type="ECO:0000313" key="2">
    <source>
        <dbReference type="EMBL" id="PKA16526.1"/>
    </source>
</evidence>
<keyword evidence="1" id="KW-0732">Signal</keyword>
<feature type="signal peptide" evidence="1">
    <location>
        <begin position="1"/>
        <end position="24"/>
    </location>
</feature>
<gene>
    <name evidence="2" type="ORF">CH363_07045</name>
</gene>
<organism evidence="2 3">
    <name type="scientific">Leptospira haakeii</name>
    <dbReference type="NCBI Taxonomy" id="2023198"/>
    <lineage>
        <taxon>Bacteria</taxon>
        <taxon>Pseudomonadati</taxon>
        <taxon>Spirochaetota</taxon>
        <taxon>Spirochaetia</taxon>
        <taxon>Leptospirales</taxon>
        <taxon>Leptospiraceae</taxon>
        <taxon>Leptospira</taxon>
    </lineage>
</organism>
<protein>
    <recommendedName>
        <fullName evidence="4">Secreted protein</fullName>
    </recommendedName>
</protein>
<evidence type="ECO:0000313" key="3">
    <source>
        <dbReference type="Proteomes" id="UP000231857"/>
    </source>
</evidence>
<proteinExistence type="predicted"/>
<accession>A0ABX4PNT1</accession>
<dbReference type="EMBL" id="NPEI01000003">
    <property type="protein sequence ID" value="PKA16526.1"/>
    <property type="molecule type" value="Genomic_DNA"/>
</dbReference>
<sequence length="134" mass="14406">MKSKFLSKLFLPFGITLIIGTYLSAPFPNDSPGCCSVEVNPIIDFMPNATYCDTPDSSSCNEFSINGSYSGSIKKLCPIYFPNSTNVDVCPQTRVATCLVNGYSIKKIYLSTGSTPWDISSATTDCSNLGGTLQ</sequence>
<reference evidence="2 3" key="1">
    <citation type="submission" date="2017-07" db="EMBL/GenBank/DDBJ databases">
        <title>Leptospira spp. isolated from tropical soils.</title>
        <authorList>
            <person name="Thibeaux R."/>
            <person name="Iraola G."/>
            <person name="Ferres I."/>
            <person name="Bierque E."/>
            <person name="Girault D."/>
            <person name="Soupe-Gilbert M.-E."/>
            <person name="Picardeau M."/>
            <person name="Goarant C."/>
        </authorList>
    </citation>
    <scope>NUCLEOTIDE SEQUENCE [LARGE SCALE GENOMIC DNA]</scope>
    <source>
        <strain evidence="2 3">ATI7-C-A2</strain>
    </source>
</reference>
<evidence type="ECO:0000256" key="1">
    <source>
        <dbReference type="SAM" id="SignalP"/>
    </source>
</evidence>